<evidence type="ECO:0000256" key="4">
    <source>
        <dbReference type="ARBA" id="ARBA00022490"/>
    </source>
</evidence>
<evidence type="ECO:0000256" key="9">
    <source>
        <dbReference type="ARBA" id="ARBA00023228"/>
    </source>
</evidence>
<dbReference type="GO" id="GO:0019894">
    <property type="term" value="F:kinesin binding"/>
    <property type="evidence" value="ECO:0007669"/>
    <property type="project" value="TreeGrafter"/>
</dbReference>
<reference evidence="23" key="1">
    <citation type="journal article" date="2016" name="Ticks Tick Borne Dis.">
        <title>De novo assembly and annotation of the salivary gland transcriptome of Rhipicephalus appendiculatus male and female ticks during blood feeding.</title>
        <authorList>
            <person name="de Castro M.H."/>
            <person name="de Klerk D."/>
            <person name="Pienaar R."/>
            <person name="Latif A.A."/>
            <person name="Rees D.J."/>
            <person name="Mans B.J."/>
        </authorList>
    </citation>
    <scope>NUCLEOTIDE SEQUENCE</scope>
    <source>
        <tissue evidence="23">Salivary glands</tissue>
    </source>
</reference>
<evidence type="ECO:0000256" key="13">
    <source>
        <dbReference type="ARBA" id="ARBA00069747"/>
    </source>
</evidence>
<dbReference type="GO" id="GO:0005765">
    <property type="term" value="C:lysosomal membrane"/>
    <property type="evidence" value="ECO:0007669"/>
    <property type="project" value="UniProtKB-SubCell"/>
</dbReference>
<dbReference type="EMBL" id="GEDV01007806">
    <property type="protein sequence ID" value="JAP80751.1"/>
    <property type="molecule type" value="Transcribed_RNA"/>
</dbReference>
<evidence type="ECO:0000256" key="15">
    <source>
        <dbReference type="ARBA" id="ARBA00075367"/>
    </source>
</evidence>
<feature type="region of interest" description="Disordered" evidence="20">
    <location>
        <begin position="879"/>
        <end position="905"/>
    </location>
</feature>
<dbReference type="Pfam" id="PF19056">
    <property type="entry name" value="WD40_2"/>
    <property type="match status" value="1"/>
</dbReference>
<comment type="function">
    <text evidence="10">The JNK-interacting protein (JIP) group of scaffold proteins selectively mediates JNK signaling by aggregating specific components of the MAPK cascade to form a functional JNK signaling module. Regulates lysosomal positioning by acting as an adapter protein which links PIP4P1-positive lysosomes to the dynein-dynactin complex. Assists PIKFYVE selective functionality in microtubule-based endosome-to-TGN trafficking.</text>
</comment>
<feature type="region of interest" description="Disordered" evidence="20">
    <location>
        <begin position="805"/>
        <end position="863"/>
    </location>
</feature>
<dbReference type="FunFam" id="1.20.58.1770:FF:000001">
    <property type="entry name" value="C-Jun-amino-terminal kinase-interacting protein 3 isoform X1"/>
    <property type="match status" value="1"/>
</dbReference>
<comment type="function">
    <text evidence="11">The JNK-interacting protein (JIP) group of scaffold proteins selectively mediates JNK-signaling by aggregating specific components of the MAPK cascade to form a functional JNK signaling module. May function as a regulator of vesicle transport, through interactions with the JNK-signaling components and motor proteins. Syd is required for efficient kinesin-I mediated axonal transport.</text>
</comment>
<dbReference type="Pfam" id="PF16471">
    <property type="entry name" value="JIP_LZII"/>
    <property type="match status" value="1"/>
</dbReference>
<feature type="compositionally biased region" description="Low complexity" evidence="20">
    <location>
        <begin position="879"/>
        <end position="893"/>
    </location>
</feature>
<sequence>METESPMQETVYGTTNEETHDVMSEKVQTLAGNIYQEFQRMIEKYDEDVVKDLMPLVVNVLESLDLACMENQEHEVELELLREDNEQLVTQYEREKQLRKAAEQKLLEVEYTVDDDRRDLEGKVEGLESAVRILELKSKNSSDHASRLEEKESEMKKEYAKLHERYTELFKTHMDYIERTKILFGSDRMEMTGVKGSKTGIHFALSKSPGGPASLGLSGETTPAKTIPTSPDYPDLISPTKSNDSNASLKSEIQEVHVGTVPPAPQAAPAEHMPPKVGQVQKSGWVDGFSTDMSMSETTSLTPEVEDIEDITHDDEVGVDKTTVRREQRRPNTLYQELSFHDENMAEGEEGSDVTDSDAESEPDNHGGKNVTDNIFGMGKEVENIIMENIELLATKNALNIVKDDLIARVDLLTSEKEILQGEVKALEHARDSQKQKIHELEDELRKIREELEKMKAAKSDDEQEDVPMAQRKRFTRVEMARVLMERNQYKERYMELQEAIRWTGMIKASRTDPTEDPKKNRSSIWKIFSNLFSAADKPQQKPVSTVNVRYNAPSTRLSPALESMRKKRLGEKHRGFDFLDSDLASERLQAQRARERREQYKQVRAHVRKEDGRVQAYGWSLPTKTTPVKLDLPQPPLNATTQRTGGAPSHVPVPVPVFCRPLQETSSPMKVWCAAGVNLTGGRTRDGGTIVGASIFYKEQKADAPSPADDIDRLELELRMQEQERREQEEMAQRLSSLVWICASTRENSEVYVVDANNPADILDTFHVCPSHLLCIASVPGAKETDYPVDEEFNKLGLDEMIDASQQDSSPSSKAPEPQSGAKDQDGNPKVGKLVFVKSAPAPVSRPASPPKESKGEGGAGEVAEAVDALEELERVRTAGAGQESAAATAGSSQGGKERIGGPRRPWVLLKEGAPPDIVKDGISELPTDNHLAYDQLEKMSSVLPTMWLGSQNGIIYVHSSVAQWRVCIDSVKLADSVLSIVHVKGRVFAALADGTVAIFHRKQDGQWDLRNYHILDLGKPHHSIRCMTVAHTKVWCGYRNRIHVVHPKTLTVEHSFDAHPRKESQIRQMAWVGDGVWVTIRLDSTLRLYNVHTYQHLQDIDIEPYVSKMLGTGKLGFSFVRITALLISCNRLWMGTGNGVIISVPLSEGNKQASGSTTPSASGVRMPGAVVRVYSDSRENITTGSFVPYCSMAQAQLSFHGHRDSVKFFVAVPGTGGMHSSDKEGASEEKAGDIALGSEDASPKCMLVLSGGEGYIDFRVGDGEEEESSGDRISAAIGAPVEKKLHQGTTKSERSHLIVWEVALNE</sequence>
<feature type="region of interest" description="Disordered" evidence="20">
    <location>
        <begin position="325"/>
        <end position="373"/>
    </location>
</feature>
<keyword evidence="9" id="KW-0458">Lysosome</keyword>
<dbReference type="InterPro" id="IPR034744">
    <property type="entry name" value="RH2"/>
</dbReference>
<evidence type="ECO:0000256" key="6">
    <source>
        <dbReference type="ARBA" id="ARBA00022990"/>
    </source>
</evidence>
<dbReference type="FunFam" id="2.130.10.10:FF:000700">
    <property type="entry name" value="Sperm-associated antigen 9a"/>
    <property type="match status" value="1"/>
</dbReference>
<feature type="coiled-coil region" evidence="19">
    <location>
        <begin position="403"/>
        <end position="500"/>
    </location>
</feature>
<name>A0A131YS74_RHIAP</name>
<dbReference type="PANTHER" id="PTHR13886:SF4">
    <property type="entry name" value="JNK-INTERACTING PROTEIN 3"/>
    <property type="match status" value="1"/>
</dbReference>
<feature type="domain" description="RH2" evidence="22">
    <location>
        <begin position="472"/>
        <end position="543"/>
    </location>
</feature>
<dbReference type="InterPro" id="IPR034743">
    <property type="entry name" value="RH1"/>
</dbReference>
<keyword evidence="4" id="KW-0963">Cytoplasm</keyword>
<feature type="compositionally biased region" description="Acidic residues" evidence="20">
    <location>
        <begin position="345"/>
        <end position="362"/>
    </location>
</feature>
<evidence type="ECO:0000256" key="17">
    <source>
        <dbReference type="ARBA" id="ARBA00078388"/>
    </source>
</evidence>
<dbReference type="GO" id="GO:0048471">
    <property type="term" value="C:perinuclear region of cytoplasm"/>
    <property type="evidence" value="ECO:0007669"/>
    <property type="project" value="UniProtKB-SubCell"/>
</dbReference>
<evidence type="ECO:0000256" key="14">
    <source>
        <dbReference type="ARBA" id="ARBA00071160"/>
    </source>
</evidence>
<dbReference type="PANTHER" id="PTHR13886">
    <property type="entry name" value="JNK/SAPK-ASSOCIATED PROTEIN"/>
    <property type="match status" value="1"/>
</dbReference>
<dbReference type="SUPFAM" id="SSF50978">
    <property type="entry name" value="WD40 repeat-like"/>
    <property type="match status" value="1"/>
</dbReference>
<dbReference type="GO" id="GO:0016192">
    <property type="term" value="P:vesicle-mediated transport"/>
    <property type="evidence" value="ECO:0007669"/>
    <property type="project" value="TreeGrafter"/>
</dbReference>
<protein>
    <recommendedName>
        <fullName evidence="14">C-Jun-amino-terminal kinase-interacting protein 4</fullName>
    </recommendedName>
    <alternativeName>
        <fullName evidence="16">JNK-associated leucine-zipper protein</fullName>
    </alternativeName>
    <alternativeName>
        <fullName evidence="13">JNK-interacting protein 3</fullName>
    </alternativeName>
    <alternativeName>
        <fullName evidence="17">Mitogen-activated protein kinase 8-interacting protein 4</fullName>
    </alternativeName>
    <alternativeName>
        <fullName evidence="18">Protein sunday driver</fullName>
    </alternativeName>
    <alternativeName>
        <fullName evidence="15">Sperm-associated antigen 9</fullName>
    </alternativeName>
</protein>
<dbReference type="InterPro" id="IPR036322">
    <property type="entry name" value="WD40_repeat_dom_sf"/>
</dbReference>
<evidence type="ECO:0000313" key="23">
    <source>
        <dbReference type="EMBL" id="JAP80751.1"/>
    </source>
</evidence>
<keyword evidence="8" id="KW-0472">Membrane</keyword>
<dbReference type="InterPro" id="IPR015943">
    <property type="entry name" value="WD40/YVTN_repeat-like_dom_sf"/>
</dbReference>
<dbReference type="FunFam" id="1.20.5.1000:FF:000001">
    <property type="entry name" value="C-Jun-amino-terminal kinase-interacting protein 3 isoform X2"/>
    <property type="match status" value="1"/>
</dbReference>
<evidence type="ECO:0000256" key="8">
    <source>
        <dbReference type="ARBA" id="ARBA00023136"/>
    </source>
</evidence>
<evidence type="ECO:0000256" key="2">
    <source>
        <dbReference type="ARBA" id="ARBA00004656"/>
    </source>
</evidence>
<dbReference type="PROSITE" id="PS51776">
    <property type="entry name" value="RH1"/>
    <property type="match status" value="1"/>
</dbReference>
<feature type="coiled-coil region" evidence="19">
    <location>
        <begin position="64"/>
        <end position="165"/>
    </location>
</feature>
<evidence type="ECO:0000256" key="20">
    <source>
        <dbReference type="SAM" id="MobiDB-lite"/>
    </source>
</evidence>
<evidence type="ECO:0000256" key="12">
    <source>
        <dbReference type="ARBA" id="ARBA00064055"/>
    </source>
</evidence>
<comment type="subcellular location">
    <subcellularLocation>
        <location evidence="1">Cytoplasm</location>
        <location evidence="1">Perinuclear region</location>
    </subcellularLocation>
    <subcellularLocation>
        <location evidence="2">Lysosome membrane</location>
    </subcellularLocation>
</comment>
<evidence type="ECO:0000256" key="5">
    <source>
        <dbReference type="ARBA" id="ARBA00022553"/>
    </source>
</evidence>
<dbReference type="GO" id="GO:0030159">
    <property type="term" value="F:signaling receptor complex adaptor activity"/>
    <property type="evidence" value="ECO:0007669"/>
    <property type="project" value="TreeGrafter"/>
</dbReference>
<evidence type="ECO:0000256" key="11">
    <source>
        <dbReference type="ARBA" id="ARBA00059054"/>
    </source>
</evidence>
<evidence type="ECO:0000256" key="16">
    <source>
        <dbReference type="ARBA" id="ARBA00077184"/>
    </source>
</evidence>
<dbReference type="InterPro" id="IPR032486">
    <property type="entry name" value="JIP_LZII"/>
</dbReference>
<keyword evidence="6" id="KW-0007">Acetylation</keyword>
<evidence type="ECO:0000256" key="1">
    <source>
        <dbReference type="ARBA" id="ARBA00004556"/>
    </source>
</evidence>
<evidence type="ECO:0000256" key="3">
    <source>
        <dbReference type="ARBA" id="ARBA00009866"/>
    </source>
</evidence>
<dbReference type="GO" id="GO:0005829">
    <property type="term" value="C:cytosol"/>
    <property type="evidence" value="ECO:0007669"/>
    <property type="project" value="UniProtKB-ARBA"/>
</dbReference>
<dbReference type="Pfam" id="PF09744">
    <property type="entry name" value="RH1"/>
    <property type="match status" value="1"/>
</dbReference>
<dbReference type="GO" id="GO:0005078">
    <property type="term" value="F:MAP-kinase scaffold activity"/>
    <property type="evidence" value="ECO:0007669"/>
    <property type="project" value="InterPro"/>
</dbReference>
<evidence type="ECO:0000256" key="18">
    <source>
        <dbReference type="ARBA" id="ARBA00082388"/>
    </source>
</evidence>
<dbReference type="Gene3D" id="1.20.58.1770">
    <property type="match status" value="1"/>
</dbReference>
<keyword evidence="5" id="KW-0597">Phosphoprotein</keyword>
<dbReference type="Gene3D" id="1.20.5.1000">
    <property type="entry name" value="arf6 gtpase in complex with a specific effector, jip4"/>
    <property type="match status" value="1"/>
</dbReference>
<comment type="subunit">
    <text evidence="12">Forms homo- and heterooligomeric complexes. Binds the TPR motif-containing C-terminal of kinesin light chain, Klc. Pre-assembled syd scaffolding complexes are then transported as a cargo of kinesin, to the required subcellular location.</text>
</comment>
<evidence type="ECO:0000259" key="22">
    <source>
        <dbReference type="PROSITE" id="PS51777"/>
    </source>
</evidence>
<dbReference type="InterPro" id="IPR039911">
    <property type="entry name" value="JIP3/JIP4"/>
</dbReference>
<evidence type="ECO:0000256" key="7">
    <source>
        <dbReference type="ARBA" id="ARBA00023054"/>
    </source>
</evidence>
<feature type="domain" description="RH1" evidence="21">
    <location>
        <begin position="10"/>
        <end position="98"/>
    </location>
</feature>
<feature type="coiled-coil region" evidence="19">
    <location>
        <begin position="584"/>
        <end position="611"/>
    </location>
</feature>
<dbReference type="GO" id="GO:0008432">
    <property type="term" value="F:JUN kinase binding"/>
    <property type="evidence" value="ECO:0007669"/>
    <property type="project" value="TreeGrafter"/>
</dbReference>
<dbReference type="PROSITE" id="PS51777">
    <property type="entry name" value="RH2"/>
    <property type="match status" value="1"/>
</dbReference>
<proteinExistence type="inferred from homology"/>
<evidence type="ECO:0000256" key="19">
    <source>
        <dbReference type="SAM" id="Coils"/>
    </source>
</evidence>
<feature type="coiled-coil region" evidence="19">
    <location>
        <begin position="712"/>
        <end position="739"/>
    </location>
</feature>
<evidence type="ECO:0000259" key="21">
    <source>
        <dbReference type="PROSITE" id="PS51776"/>
    </source>
</evidence>
<dbReference type="Gene3D" id="2.130.10.10">
    <property type="entry name" value="YVTN repeat-like/Quinoprotein amine dehydrogenase"/>
    <property type="match status" value="1"/>
</dbReference>
<feature type="compositionally biased region" description="Polar residues" evidence="20">
    <location>
        <begin position="805"/>
        <end position="814"/>
    </location>
</feature>
<evidence type="ECO:0000256" key="10">
    <source>
        <dbReference type="ARBA" id="ARBA00056878"/>
    </source>
</evidence>
<organism evidence="23">
    <name type="scientific">Rhipicephalus appendiculatus</name>
    <name type="common">Brown ear tick</name>
    <dbReference type="NCBI Taxonomy" id="34631"/>
    <lineage>
        <taxon>Eukaryota</taxon>
        <taxon>Metazoa</taxon>
        <taxon>Ecdysozoa</taxon>
        <taxon>Arthropoda</taxon>
        <taxon>Chelicerata</taxon>
        <taxon>Arachnida</taxon>
        <taxon>Acari</taxon>
        <taxon>Parasitiformes</taxon>
        <taxon>Ixodida</taxon>
        <taxon>Ixodoidea</taxon>
        <taxon>Ixodidae</taxon>
        <taxon>Rhipicephalinae</taxon>
        <taxon>Rhipicephalus</taxon>
        <taxon>Rhipicephalus</taxon>
    </lineage>
</organism>
<accession>A0A131YS74</accession>
<comment type="similarity">
    <text evidence="3">Belongs to the JIP scaffold family.</text>
</comment>
<keyword evidence="7 19" id="KW-0175">Coiled coil</keyword>